<name>A3HS33_9BACT</name>
<dbReference type="HOGENOM" id="CLU_101306_0_0_10"/>
<comment type="caution">
    <text evidence="3">The sequence shown here is derived from an EMBL/GenBank/DDBJ whole genome shotgun (WGS) entry which is preliminary data.</text>
</comment>
<protein>
    <recommendedName>
        <fullName evidence="2">DUF3347 domain-containing protein</fullName>
    </recommendedName>
</protein>
<feature type="signal peptide" evidence="1">
    <location>
        <begin position="1"/>
        <end position="19"/>
    </location>
</feature>
<keyword evidence="1" id="KW-0732">Signal</keyword>
<evidence type="ECO:0000313" key="3">
    <source>
        <dbReference type="EMBL" id="EAZ82651.1"/>
    </source>
</evidence>
<evidence type="ECO:0000256" key="1">
    <source>
        <dbReference type="SAM" id="SignalP"/>
    </source>
</evidence>
<dbReference type="Proteomes" id="UP000003919">
    <property type="component" value="Unassembled WGS sequence"/>
</dbReference>
<dbReference type="AlphaFoldDB" id="A3HS33"/>
<accession>A3HS33</accession>
<dbReference type="EMBL" id="AAXU02000001">
    <property type="protein sequence ID" value="EAZ82651.1"/>
    <property type="molecule type" value="Genomic_DNA"/>
</dbReference>
<proteinExistence type="predicted"/>
<dbReference type="eggNOG" id="COG0845">
    <property type="taxonomic scope" value="Bacteria"/>
</dbReference>
<dbReference type="InterPro" id="IPR021782">
    <property type="entry name" value="DUF3347"/>
</dbReference>
<keyword evidence="4" id="KW-1185">Reference proteome</keyword>
<reference evidence="3 4" key="1">
    <citation type="journal article" date="2011" name="J. Bacteriol.">
        <title>Complete genome sequence of Algoriphagus sp. PR1, bacterial prey of a colony-forming choanoflagellate.</title>
        <authorList>
            <person name="Alegado R.A."/>
            <person name="Ferriera S."/>
            <person name="Nusbaum C."/>
            <person name="Young S.K."/>
            <person name="Zeng Q."/>
            <person name="Imamovic A."/>
            <person name="Fairclough S.R."/>
            <person name="King N."/>
        </authorList>
    </citation>
    <scope>NUCLEOTIDE SEQUENCE [LARGE SCALE GENOMIC DNA]</scope>
    <source>
        <strain evidence="3 4">PR1</strain>
    </source>
</reference>
<dbReference type="OrthoDB" id="5513217at2"/>
<organism evidence="3 4">
    <name type="scientific">Algoriphagus machipongonensis</name>
    <dbReference type="NCBI Taxonomy" id="388413"/>
    <lineage>
        <taxon>Bacteria</taxon>
        <taxon>Pseudomonadati</taxon>
        <taxon>Bacteroidota</taxon>
        <taxon>Cytophagia</taxon>
        <taxon>Cytophagales</taxon>
        <taxon>Cyclobacteriaceae</taxon>
        <taxon>Algoriphagus</taxon>
    </lineage>
</organism>
<sequence>MKNLSKIALFSLTILFTYACSEKTSKTENVAATETIETTADKVTLEDDFHSKVLGGYLNLKNALVETNGQEAQEIALNLSSTLSANPNTELEVIRVEIKKISETTDTEVQRDAFDLLSAEVLEMVKTSKLTSGKLYKQYCPMAKNNQGAFWLSTSMEIRNPYFGDKMLTCGSVEEEI</sequence>
<dbReference type="RefSeq" id="WP_008200384.1">
    <property type="nucleotide sequence ID" value="NZ_CM001023.1"/>
</dbReference>
<evidence type="ECO:0000259" key="2">
    <source>
        <dbReference type="Pfam" id="PF11827"/>
    </source>
</evidence>
<gene>
    <name evidence="3" type="ORF">ALPR1_10560</name>
</gene>
<dbReference type="PROSITE" id="PS51257">
    <property type="entry name" value="PROKAR_LIPOPROTEIN"/>
    <property type="match status" value="1"/>
</dbReference>
<evidence type="ECO:0000313" key="4">
    <source>
        <dbReference type="Proteomes" id="UP000003919"/>
    </source>
</evidence>
<feature type="chain" id="PRO_5002653074" description="DUF3347 domain-containing protein" evidence="1">
    <location>
        <begin position="20"/>
        <end position="177"/>
    </location>
</feature>
<dbReference type="STRING" id="388413.ALPR1_10560"/>
<dbReference type="Pfam" id="PF11827">
    <property type="entry name" value="DUF3347"/>
    <property type="match status" value="1"/>
</dbReference>
<feature type="domain" description="DUF3347" evidence="2">
    <location>
        <begin position="53"/>
        <end position="132"/>
    </location>
</feature>